<dbReference type="InterPro" id="IPR001296">
    <property type="entry name" value="Glyco_trans_1"/>
</dbReference>
<proteinExistence type="predicted"/>
<feature type="domain" description="Glycosyl transferase family 1" evidence="2">
    <location>
        <begin position="194"/>
        <end position="361"/>
    </location>
</feature>
<name>A0A3N1M5P2_9PROT</name>
<reference evidence="4 5" key="1">
    <citation type="submission" date="2018-11" db="EMBL/GenBank/DDBJ databases">
        <title>Genomic Encyclopedia of Type Strains, Phase IV (KMG-IV): sequencing the most valuable type-strain genomes for metagenomic binning, comparative biology and taxonomic classification.</title>
        <authorList>
            <person name="Goeker M."/>
        </authorList>
    </citation>
    <scope>NUCLEOTIDE SEQUENCE [LARGE SCALE GENOMIC DNA]</scope>
    <source>
        <strain evidence="4 5">DSM 5900</strain>
    </source>
</reference>
<dbReference type="GO" id="GO:0016757">
    <property type="term" value="F:glycosyltransferase activity"/>
    <property type="evidence" value="ECO:0007669"/>
    <property type="project" value="TreeGrafter"/>
</dbReference>
<dbReference type="Proteomes" id="UP000278222">
    <property type="component" value="Unassembled WGS sequence"/>
</dbReference>
<sequence length="388" mass="43024">MSILYIHHSVPGQFLNLIQHLAPRVRPRSVFLSVQDNSAFTIVDKHFYRPDTVGTPGDRALQPVANLLGHARAAGRKLRALADSGFQPRLVIAHPGWGGAVPLREVFPDVPMIAYCEFFRDTGTTMDAMGMWHMQAALDQAAAGVSPTNWQRGTFPAAHQPKIRVIHDGIDTRRLHPDPLARFELPDLTMLSARDKIVTYVARGLEPMRGFPEFLYAVPRILGQVPDAKIIIVGGERAQYGPEPEGGGSHRAALVRDMGMNDPRVHFLGRIRYQDFIRLMQITTAHVYSSRPFVLSWSVIEAMSLGAVVVGARNPAVEEVIEHGYNGLLAEASDPNDLAARVVDVLRDPPAFAYLARAARETAIARYDLSRCMPPWLDLMRELAPRVV</sequence>
<evidence type="ECO:0000313" key="5">
    <source>
        <dbReference type="Proteomes" id="UP000278222"/>
    </source>
</evidence>
<dbReference type="GO" id="GO:0009103">
    <property type="term" value="P:lipopolysaccharide biosynthetic process"/>
    <property type="evidence" value="ECO:0007669"/>
    <property type="project" value="TreeGrafter"/>
</dbReference>
<keyword evidence="1 4" id="KW-0808">Transferase</keyword>
<dbReference type="Pfam" id="PF00534">
    <property type="entry name" value="Glycos_transf_1"/>
    <property type="match status" value="1"/>
</dbReference>
<feature type="domain" description="Glycosyl transferase family 4" evidence="3">
    <location>
        <begin position="29"/>
        <end position="119"/>
    </location>
</feature>
<dbReference type="PANTHER" id="PTHR46401">
    <property type="entry name" value="GLYCOSYLTRANSFERASE WBBK-RELATED"/>
    <property type="match status" value="1"/>
</dbReference>
<organism evidence="4 5">
    <name type="scientific">Stella humosa</name>
    <dbReference type="NCBI Taxonomy" id="94"/>
    <lineage>
        <taxon>Bacteria</taxon>
        <taxon>Pseudomonadati</taxon>
        <taxon>Pseudomonadota</taxon>
        <taxon>Alphaproteobacteria</taxon>
        <taxon>Rhodospirillales</taxon>
        <taxon>Stellaceae</taxon>
        <taxon>Stella</taxon>
    </lineage>
</organism>
<keyword evidence="5" id="KW-1185">Reference proteome</keyword>
<dbReference type="InterPro" id="IPR022623">
    <property type="entry name" value="Glyco_trans_4"/>
</dbReference>
<dbReference type="Pfam" id="PF12000">
    <property type="entry name" value="Glyco_trans_4_3"/>
    <property type="match status" value="2"/>
</dbReference>
<dbReference type="EMBL" id="RJKX01000011">
    <property type="protein sequence ID" value="ROQ01122.1"/>
    <property type="molecule type" value="Genomic_DNA"/>
</dbReference>
<accession>A0A3N1M5P2</accession>
<evidence type="ECO:0000259" key="2">
    <source>
        <dbReference type="Pfam" id="PF00534"/>
    </source>
</evidence>
<dbReference type="OrthoDB" id="9793726at2"/>
<dbReference type="PANTHER" id="PTHR46401:SF2">
    <property type="entry name" value="GLYCOSYLTRANSFERASE WBBK-RELATED"/>
    <property type="match status" value="1"/>
</dbReference>
<feature type="domain" description="Glycosyl transferase family 4" evidence="3">
    <location>
        <begin position="133"/>
        <end position="174"/>
    </location>
</feature>
<gene>
    <name evidence="4" type="ORF">EDC65_0298</name>
</gene>
<evidence type="ECO:0000256" key="1">
    <source>
        <dbReference type="ARBA" id="ARBA00022679"/>
    </source>
</evidence>
<dbReference type="RefSeq" id="WP_123687921.1">
    <property type="nucleotide sequence ID" value="NZ_AP019700.1"/>
</dbReference>
<protein>
    <submittedName>
        <fullName evidence="4">Glycosyl transferase family 4</fullName>
    </submittedName>
</protein>
<evidence type="ECO:0000259" key="3">
    <source>
        <dbReference type="Pfam" id="PF12000"/>
    </source>
</evidence>
<comment type="caution">
    <text evidence="4">The sequence shown here is derived from an EMBL/GenBank/DDBJ whole genome shotgun (WGS) entry which is preliminary data.</text>
</comment>
<dbReference type="Gene3D" id="3.40.50.2000">
    <property type="entry name" value="Glycogen Phosphorylase B"/>
    <property type="match status" value="2"/>
</dbReference>
<dbReference type="SUPFAM" id="SSF53756">
    <property type="entry name" value="UDP-Glycosyltransferase/glycogen phosphorylase"/>
    <property type="match status" value="1"/>
</dbReference>
<evidence type="ECO:0000313" key="4">
    <source>
        <dbReference type="EMBL" id="ROQ01122.1"/>
    </source>
</evidence>
<dbReference type="AlphaFoldDB" id="A0A3N1M5P2"/>